<reference evidence="1" key="1">
    <citation type="journal article" date="2014" name="Front. Microbiol.">
        <title>High frequency of phylogenetically diverse reductive dehalogenase-homologous genes in deep subseafloor sedimentary metagenomes.</title>
        <authorList>
            <person name="Kawai M."/>
            <person name="Futagami T."/>
            <person name="Toyoda A."/>
            <person name="Takaki Y."/>
            <person name="Nishi S."/>
            <person name="Hori S."/>
            <person name="Arai W."/>
            <person name="Tsubouchi T."/>
            <person name="Morono Y."/>
            <person name="Uchiyama I."/>
            <person name="Ito T."/>
            <person name="Fujiyama A."/>
            <person name="Inagaki F."/>
            <person name="Takami H."/>
        </authorList>
    </citation>
    <scope>NUCLEOTIDE SEQUENCE</scope>
    <source>
        <strain evidence="1">Expedition CK06-06</strain>
    </source>
</reference>
<evidence type="ECO:0000313" key="1">
    <source>
        <dbReference type="EMBL" id="GAG31384.1"/>
    </source>
</evidence>
<gene>
    <name evidence="1" type="ORF">S01H1_64724</name>
</gene>
<dbReference type="EMBL" id="BARS01042678">
    <property type="protein sequence ID" value="GAG31384.1"/>
    <property type="molecule type" value="Genomic_DNA"/>
</dbReference>
<proteinExistence type="predicted"/>
<organism evidence="1">
    <name type="scientific">marine sediment metagenome</name>
    <dbReference type="NCBI Taxonomy" id="412755"/>
    <lineage>
        <taxon>unclassified sequences</taxon>
        <taxon>metagenomes</taxon>
        <taxon>ecological metagenomes</taxon>
    </lineage>
</organism>
<comment type="caution">
    <text evidence="1">The sequence shown here is derived from an EMBL/GenBank/DDBJ whole genome shotgun (WGS) entry which is preliminary data.</text>
</comment>
<name>X0WK76_9ZZZZ</name>
<accession>X0WK76</accession>
<feature type="non-terminal residue" evidence="1">
    <location>
        <position position="1"/>
    </location>
</feature>
<feature type="non-terminal residue" evidence="1">
    <location>
        <position position="252"/>
    </location>
</feature>
<dbReference type="AlphaFoldDB" id="X0WK76"/>
<sequence length="252" mass="27479">QNIDGITYELRLRLYNPYRGDGLNNTNGGLSTSDRGVDWTVWFGDDSKIVSDAHKLQAGEKPILQGMEQDADDETKKFEVRLVRLASDNTPIVIDRISGAALDALLAPPAYTDLINDEVTNRVARKIWAAEYNRGTAVQTVVCIGGFESVAELPADVDIGNEMPGGQWPVLIPNCVADVARNRETEAEPLPMNPPGDGTSYRAFPRLGDLNQVLTVDNTGASPWTLSLTSSADERDAKFNWLVNADASLFLS</sequence>
<protein>
    <submittedName>
        <fullName evidence="1">Uncharacterized protein</fullName>
    </submittedName>
</protein>